<keyword evidence="3 7" id="KW-0328">Glycosyltransferase</keyword>
<comment type="caution">
    <text evidence="8">The sequence shown here is derived from an EMBL/GenBank/DDBJ whole genome shotgun (WGS) entry which is preliminary data.</text>
</comment>
<dbReference type="InterPro" id="IPR008631">
    <property type="entry name" value="Glycogen_synth"/>
</dbReference>
<evidence type="ECO:0000313" key="9">
    <source>
        <dbReference type="Proteomes" id="UP000265618"/>
    </source>
</evidence>
<reference evidence="8 9" key="1">
    <citation type="journal article" date="2018" name="PLoS ONE">
        <title>The draft genome of Kipferlia bialata reveals reductive genome evolution in fornicate parasites.</title>
        <authorList>
            <person name="Tanifuji G."/>
            <person name="Takabayashi S."/>
            <person name="Kume K."/>
            <person name="Takagi M."/>
            <person name="Nakayama T."/>
            <person name="Kamikawa R."/>
            <person name="Inagaki Y."/>
            <person name="Hashimoto T."/>
        </authorList>
    </citation>
    <scope>NUCLEOTIDE SEQUENCE [LARGE SCALE GENOMIC DNA]</scope>
    <source>
        <strain evidence="8">NY0173</strain>
    </source>
</reference>
<sequence>MVLGAMVAEFVKACCGLVLQPTAHTVPRLVIHSHEWLGGVNQLILKGQGGTFSGVRPAHVFTTHATILGRYLAAGGEDLNSIQYQHRDWDHEADKRGICFEY</sequence>
<organism evidence="8 9">
    <name type="scientific">Kipferlia bialata</name>
    <dbReference type="NCBI Taxonomy" id="797122"/>
    <lineage>
        <taxon>Eukaryota</taxon>
        <taxon>Metamonada</taxon>
        <taxon>Carpediemonas-like organisms</taxon>
        <taxon>Kipferlia</taxon>
    </lineage>
</organism>
<dbReference type="Proteomes" id="UP000265618">
    <property type="component" value="Unassembled WGS sequence"/>
</dbReference>
<dbReference type="GO" id="GO:0004373">
    <property type="term" value="F:alpha-1,4-glucan glucosyltransferase (UDP-glucose donor) activity"/>
    <property type="evidence" value="ECO:0007669"/>
    <property type="project" value="UniProtKB-EC"/>
</dbReference>
<name>A0A9K3D915_9EUKA</name>
<dbReference type="Pfam" id="PF05693">
    <property type="entry name" value="Glycogen_syn"/>
    <property type="match status" value="1"/>
</dbReference>
<dbReference type="PANTHER" id="PTHR10176">
    <property type="entry name" value="GLYCOGEN SYNTHASE"/>
    <property type="match status" value="1"/>
</dbReference>
<evidence type="ECO:0000256" key="2">
    <source>
        <dbReference type="ARBA" id="ARBA00010686"/>
    </source>
</evidence>
<accession>A0A9K3D915</accession>
<keyword evidence="4 7" id="KW-0808">Transferase</keyword>
<evidence type="ECO:0000256" key="7">
    <source>
        <dbReference type="RuleBase" id="RU363104"/>
    </source>
</evidence>
<dbReference type="EMBL" id="BDIP01006750">
    <property type="protein sequence ID" value="GIQ90842.1"/>
    <property type="molecule type" value="Genomic_DNA"/>
</dbReference>
<comment type="function">
    <text evidence="7">Transfers the glycosyl residue from UDP-Glc to the non-reducing end of alpha-1,4-glucan.</text>
</comment>
<dbReference type="AlphaFoldDB" id="A0A9K3D915"/>
<keyword evidence="9" id="KW-1185">Reference proteome</keyword>
<comment type="pathway">
    <text evidence="1 7">Glycan biosynthesis; glycogen biosynthesis.</text>
</comment>
<evidence type="ECO:0000256" key="1">
    <source>
        <dbReference type="ARBA" id="ARBA00004964"/>
    </source>
</evidence>
<evidence type="ECO:0000256" key="5">
    <source>
        <dbReference type="ARBA" id="ARBA00023056"/>
    </source>
</evidence>
<evidence type="ECO:0000256" key="4">
    <source>
        <dbReference type="ARBA" id="ARBA00022679"/>
    </source>
</evidence>
<protein>
    <recommendedName>
        <fullName evidence="7">Glycogen [starch] synthase</fullName>
        <ecNumber evidence="7">2.4.1.11</ecNumber>
    </recommendedName>
</protein>
<comment type="similarity">
    <text evidence="2 7">Belongs to the glycosyltransferase 3 family.</text>
</comment>
<dbReference type="OrthoDB" id="6335297at2759"/>
<dbReference type="EC" id="2.4.1.11" evidence="7"/>
<feature type="non-terminal residue" evidence="8">
    <location>
        <position position="1"/>
    </location>
</feature>
<dbReference type="GO" id="GO:0005978">
    <property type="term" value="P:glycogen biosynthetic process"/>
    <property type="evidence" value="ECO:0007669"/>
    <property type="project" value="UniProtKB-KW"/>
</dbReference>
<dbReference type="PANTHER" id="PTHR10176:SF3">
    <property type="entry name" value="GLYCOGEN [STARCH] SYNTHASE"/>
    <property type="match status" value="1"/>
</dbReference>
<evidence type="ECO:0000256" key="3">
    <source>
        <dbReference type="ARBA" id="ARBA00022676"/>
    </source>
</evidence>
<evidence type="ECO:0000313" key="8">
    <source>
        <dbReference type="EMBL" id="GIQ90842.1"/>
    </source>
</evidence>
<keyword evidence="5 7" id="KW-0320">Glycogen biosynthesis</keyword>
<evidence type="ECO:0000256" key="6">
    <source>
        <dbReference type="ARBA" id="ARBA00047345"/>
    </source>
</evidence>
<comment type="catalytic activity">
    <reaction evidence="6">
        <text>[(1-&gt;4)-alpha-D-glucosyl](n) + UDP-alpha-D-glucose = [(1-&gt;4)-alpha-D-glucosyl](n+1) + UDP + H(+)</text>
        <dbReference type="Rhea" id="RHEA:18549"/>
        <dbReference type="Rhea" id="RHEA-COMP:9584"/>
        <dbReference type="Rhea" id="RHEA-COMP:9587"/>
        <dbReference type="ChEBI" id="CHEBI:15378"/>
        <dbReference type="ChEBI" id="CHEBI:15444"/>
        <dbReference type="ChEBI" id="CHEBI:58223"/>
        <dbReference type="ChEBI" id="CHEBI:58885"/>
        <dbReference type="EC" id="2.4.1.11"/>
    </reaction>
    <physiologicalReaction direction="left-to-right" evidence="6">
        <dbReference type="Rhea" id="RHEA:18550"/>
    </physiologicalReaction>
</comment>
<dbReference type="GO" id="GO:0005737">
    <property type="term" value="C:cytoplasm"/>
    <property type="evidence" value="ECO:0007669"/>
    <property type="project" value="TreeGrafter"/>
</dbReference>
<gene>
    <name evidence="8" type="ORF">KIPB_013798</name>
</gene>
<proteinExistence type="inferred from homology"/>
<dbReference type="Gene3D" id="3.40.50.2000">
    <property type="entry name" value="Glycogen Phosphorylase B"/>
    <property type="match status" value="1"/>
</dbReference>